<dbReference type="Pfam" id="PF00134">
    <property type="entry name" value="Cyclin_N"/>
    <property type="match status" value="1"/>
</dbReference>
<dbReference type="InterPro" id="IPR036915">
    <property type="entry name" value="Cyclin-like_sf"/>
</dbReference>
<evidence type="ECO:0000313" key="4">
    <source>
        <dbReference type="EMBL" id="OAJ45362.1"/>
    </source>
</evidence>
<dbReference type="Proteomes" id="UP000077115">
    <property type="component" value="Unassembled WGS sequence"/>
</dbReference>
<keyword evidence="1" id="KW-0195">Cyclin</keyword>
<evidence type="ECO:0000256" key="1">
    <source>
        <dbReference type="RuleBase" id="RU000383"/>
    </source>
</evidence>
<organism evidence="4 5">
    <name type="scientific">Batrachochytrium dendrobatidis (strain JEL423)</name>
    <dbReference type="NCBI Taxonomy" id="403673"/>
    <lineage>
        <taxon>Eukaryota</taxon>
        <taxon>Fungi</taxon>
        <taxon>Fungi incertae sedis</taxon>
        <taxon>Chytridiomycota</taxon>
        <taxon>Chytridiomycota incertae sedis</taxon>
        <taxon>Chytridiomycetes</taxon>
        <taxon>Rhizophydiales</taxon>
        <taxon>Rhizophydiales incertae sedis</taxon>
        <taxon>Batrachochytrium</taxon>
    </lineage>
</organism>
<dbReference type="PANTHER" id="PTHR10026">
    <property type="entry name" value="CYCLIN"/>
    <property type="match status" value="1"/>
</dbReference>
<dbReference type="InterPro" id="IPR013763">
    <property type="entry name" value="Cyclin-like_dom"/>
</dbReference>
<evidence type="ECO:0000313" key="5">
    <source>
        <dbReference type="Proteomes" id="UP000077115"/>
    </source>
</evidence>
<comment type="similarity">
    <text evidence="1">Belongs to the cyclin family.</text>
</comment>
<sequence>MESAGLSLLNTQPTLAQLDSSPSRIDGVSSDLERCLRIAGTQLINSASILLQLPQVASSTAQVLFQRFFFCASLKDHSVLKVASACLFLSTKLEECPRMNRDLINVFHYIAESHQKRISKPLDIYGTRYNKIKNDMIDGEMRLLVALGFNVQVQHPHGFLVNYLQSLDLARIDGFVQKAWNYLNDSGQTIAVVLFQPSTIAVAAILYAAENLNVTLPQSTAWWQIFDASLSDAKVVIGLLQKLYETTLPKSLNIEDATLLPK</sequence>
<dbReference type="PIRSF" id="PIRSF036580">
    <property type="entry name" value="Cyclin_L"/>
    <property type="match status" value="1"/>
</dbReference>
<dbReference type="InterPro" id="IPR043198">
    <property type="entry name" value="Cyclin/Ssn8"/>
</dbReference>
<reference evidence="4 5" key="1">
    <citation type="submission" date="2006-10" db="EMBL/GenBank/DDBJ databases">
        <title>The Genome Sequence of Batrachochytrium dendrobatidis JEL423.</title>
        <authorList>
            <consortium name="The Broad Institute Genome Sequencing Platform"/>
            <person name="Birren B."/>
            <person name="Lander E."/>
            <person name="Galagan J."/>
            <person name="Cuomo C."/>
            <person name="Devon K."/>
            <person name="Jaffe D."/>
            <person name="Butler J."/>
            <person name="Alvarez P."/>
            <person name="Gnerre S."/>
            <person name="Grabherr M."/>
            <person name="Kleber M."/>
            <person name="Mauceli E."/>
            <person name="Brockman W."/>
            <person name="Young S."/>
            <person name="LaButti K."/>
            <person name="Sykes S."/>
            <person name="DeCaprio D."/>
            <person name="Crawford M."/>
            <person name="Koehrsen M."/>
            <person name="Engels R."/>
            <person name="Montgomery P."/>
            <person name="Pearson M."/>
            <person name="Howarth C."/>
            <person name="Larson L."/>
            <person name="White J."/>
            <person name="O'Leary S."/>
            <person name="Kodira C."/>
            <person name="Zeng Q."/>
            <person name="Yandava C."/>
            <person name="Alvarado L."/>
            <person name="Longcore J."/>
            <person name="James T."/>
        </authorList>
    </citation>
    <scope>NUCLEOTIDE SEQUENCE [LARGE SCALE GENOMIC DNA]</scope>
    <source>
        <strain evidence="4 5">JEL423</strain>
    </source>
</reference>
<dbReference type="InterPro" id="IPR006671">
    <property type="entry name" value="Cyclin_N"/>
</dbReference>
<dbReference type="FunFam" id="1.10.472.10:FF:000338">
    <property type="entry name" value="Cyclin domain-containing protein, variant 2"/>
    <property type="match status" value="1"/>
</dbReference>
<dbReference type="eggNOG" id="KOG0835">
    <property type="taxonomic scope" value="Eukaryota"/>
</dbReference>
<dbReference type="CDD" id="cd20532">
    <property type="entry name" value="CYCLIN_CCNL_rpt1"/>
    <property type="match status" value="1"/>
</dbReference>
<dbReference type="EMBL" id="DS022316">
    <property type="protein sequence ID" value="OAJ45362.1"/>
    <property type="molecule type" value="Genomic_DNA"/>
</dbReference>
<protein>
    <submittedName>
        <fullName evidence="3 4">Cyclin domain-containing protein</fullName>
    </submittedName>
</protein>
<dbReference type="Gene3D" id="1.10.472.10">
    <property type="entry name" value="Cyclin-like"/>
    <property type="match status" value="2"/>
</dbReference>
<evidence type="ECO:0000313" key="3">
    <source>
        <dbReference type="EMBL" id="OAJ45361.1"/>
    </source>
</evidence>
<gene>
    <name evidence="4" type="ORF">BDEG_28508</name>
</gene>
<dbReference type="SMART" id="SM00385">
    <property type="entry name" value="CYCLIN"/>
    <property type="match status" value="2"/>
</dbReference>
<name>A0A177WZQ2_BATDL</name>
<dbReference type="STRING" id="403673.A0A177WZQ2"/>
<dbReference type="GO" id="GO:0006357">
    <property type="term" value="P:regulation of transcription by RNA polymerase II"/>
    <property type="evidence" value="ECO:0007669"/>
    <property type="project" value="InterPro"/>
</dbReference>
<evidence type="ECO:0000259" key="2">
    <source>
        <dbReference type="SMART" id="SM00385"/>
    </source>
</evidence>
<reference evidence="4 5" key="2">
    <citation type="submission" date="2016-05" db="EMBL/GenBank/DDBJ databases">
        <title>Lineage-specific infection strategies underlie the spectrum of fungal disease in amphibians.</title>
        <authorList>
            <person name="Cuomo C.A."/>
            <person name="Farrer R.A."/>
            <person name="James T."/>
            <person name="Longcore J."/>
            <person name="Birren B."/>
        </authorList>
    </citation>
    <scope>NUCLEOTIDE SEQUENCE [LARGE SCALE GENOMIC DNA]</scope>
    <source>
        <strain evidence="4 5">JEL423</strain>
    </source>
</reference>
<dbReference type="EMBL" id="DS022316">
    <property type="protein sequence ID" value="OAJ45361.1"/>
    <property type="molecule type" value="Genomic_DNA"/>
</dbReference>
<feature type="domain" description="Cyclin-like" evidence="2">
    <location>
        <begin position="158"/>
        <end position="245"/>
    </location>
</feature>
<proteinExistence type="inferred from homology"/>
<feature type="domain" description="Cyclin-like" evidence="2">
    <location>
        <begin position="42"/>
        <end position="145"/>
    </location>
</feature>
<dbReference type="SUPFAM" id="SSF47954">
    <property type="entry name" value="Cyclin-like"/>
    <property type="match status" value="2"/>
</dbReference>
<accession>A0A177WZQ2</accession>
<dbReference type="VEuPathDB" id="FungiDB:BDEG_28508"/>
<dbReference type="GO" id="GO:0016538">
    <property type="term" value="F:cyclin-dependent protein serine/threonine kinase regulator activity"/>
    <property type="evidence" value="ECO:0007669"/>
    <property type="project" value="InterPro"/>
</dbReference>
<dbReference type="AlphaFoldDB" id="A0A177WZQ2"/>